<evidence type="ECO:0000313" key="2">
    <source>
        <dbReference type="Proteomes" id="UP001327560"/>
    </source>
</evidence>
<accession>A0AAQ3QAQ7</accession>
<reference evidence="1 2" key="1">
    <citation type="submission" date="2023-10" db="EMBL/GenBank/DDBJ databases">
        <title>Chromosome-scale genome assembly provides insights into flower coloration mechanisms of Canna indica.</title>
        <authorList>
            <person name="Li C."/>
        </authorList>
    </citation>
    <scope>NUCLEOTIDE SEQUENCE [LARGE SCALE GENOMIC DNA]</scope>
    <source>
        <tissue evidence="1">Flower</tissue>
    </source>
</reference>
<dbReference type="Proteomes" id="UP001327560">
    <property type="component" value="Chromosome 4"/>
</dbReference>
<evidence type="ECO:0000313" key="1">
    <source>
        <dbReference type="EMBL" id="WOL03869.1"/>
    </source>
</evidence>
<sequence>MEALLEGRWLEEAGRGMHAAKDSRHSQHCSSWAKGFETSSCVTIMAFTWAQK</sequence>
<protein>
    <submittedName>
        <fullName evidence="1">Uncharacterized protein</fullName>
    </submittedName>
</protein>
<dbReference type="EMBL" id="CP136893">
    <property type="protein sequence ID" value="WOL03869.1"/>
    <property type="molecule type" value="Genomic_DNA"/>
</dbReference>
<gene>
    <name evidence="1" type="ORF">Cni_G12589</name>
</gene>
<proteinExistence type="predicted"/>
<organism evidence="1 2">
    <name type="scientific">Canna indica</name>
    <name type="common">Indian-shot</name>
    <dbReference type="NCBI Taxonomy" id="4628"/>
    <lineage>
        <taxon>Eukaryota</taxon>
        <taxon>Viridiplantae</taxon>
        <taxon>Streptophyta</taxon>
        <taxon>Embryophyta</taxon>
        <taxon>Tracheophyta</taxon>
        <taxon>Spermatophyta</taxon>
        <taxon>Magnoliopsida</taxon>
        <taxon>Liliopsida</taxon>
        <taxon>Zingiberales</taxon>
        <taxon>Cannaceae</taxon>
        <taxon>Canna</taxon>
    </lineage>
</organism>
<keyword evidence="2" id="KW-1185">Reference proteome</keyword>
<name>A0AAQ3QAQ7_9LILI</name>
<dbReference type="AlphaFoldDB" id="A0AAQ3QAQ7"/>